<name>A0A7V0XFS5_UNCW3</name>
<evidence type="ECO:0000259" key="6">
    <source>
        <dbReference type="Pfam" id="PF00082"/>
    </source>
</evidence>
<feature type="domain" description="Peptidase S8/S53" evidence="6">
    <location>
        <begin position="173"/>
        <end position="442"/>
    </location>
</feature>
<gene>
    <name evidence="7" type="ORF">ENN51_07530</name>
</gene>
<dbReference type="Proteomes" id="UP000885672">
    <property type="component" value="Unassembled WGS sequence"/>
</dbReference>
<dbReference type="SUPFAM" id="SSF52743">
    <property type="entry name" value="Subtilisin-like"/>
    <property type="match status" value="1"/>
</dbReference>
<dbReference type="EMBL" id="DSBX01000282">
    <property type="protein sequence ID" value="HDR00115.1"/>
    <property type="molecule type" value="Genomic_DNA"/>
</dbReference>
<dbReference type="InterPro" id="IPR015500">
    <property type="entry name" value="Peptidase_S8_subtilisin-rel"/>
</dbReference>
<dbReference type="InterPro" id="IPR036852">
    <property type="entry name" value="Peptidase_S8/S53_dom_sf"/>
</dbReference>
<evidence type="ECO:0000256" key="3">
    <source>
        <dbReference type="ARBA" id="ARBA00022801"/>
    </source>
</evidence>
<dbReference type="PROSITE" id="PS00138">
    <property type="entry name" value="SUBTILASE_SER"/>
    <property type="match status" value="1"/>
</dbReference>
<keyword evidence="3 5" id="KW-0378">Hydrolase</keyword>
<dbReference type="InterPro" id="IPR000209">
    <property type="entry name" value="Peptidase_S8/S53_dom"/>
</dbReference>
<evidence type="ECO:0000256" key="4">
    <source>
        <dbReference type="ARBA" id="ARBA00022825"/>
    </source>
</evidence>
<proteinExistence type="inferred from homology"/>
<feature type="non-terminal residue" evidence="7">
    <location>
        <position position="494"/>
    </location>
</feature>
<reference evidence="7" key="1">
    <citation type="journal article" date="2020" name="mSystems">
        <title>Genome- and Community-Level Interaction Insights into Carbon Utilization and Element Cycling Functions of Hydrothermarchaeota in Hydrothermal Sediment.</title>
        <authorList>
            <person name="Zhou Z."/>
            <person name="Liu Y."/>
            <person name="Xu W."/>
            <person name="Pan J."/>
            <person name="Luo Z.H."/>
            <person name="Li M."/>
        </authorList>
    </citation>
    <scope>NUCLEOTIDE SEQUENCE [LARGE SCALE GENOMIC DNA]</scope>
    <source>
        <strain evidence="7">SpSt-1182</strain>
    </source>
</reference>
<dbReference type="Gene3D" id="3.40.50.200">
    <property type="entry name" value="Peptidase S8/S53 domain"/>
    <property type="match status" value="1"/>
</dbReference>
<evidence type="ECO:0000256" key="2">
    <source>
        <dbReference type="ARBA" id="ARBA00022670"/>
    </source>
</evidence>
<dbReference type="InterPro" id="IPR023828">
    <property type="entry name" value="Peptidase_S8_Ser-AS"/>
</dbReference>
<protein>
    <recommendedName>
        <fullName evidence="6">Peptidase S8/S53 domain-containing protein</fullName>
    </recommendedName>
</protein>
<sequence>MKSRMLVLLLGLVLIAGAWPDGDRPVIRPDKGEAYTAGHLIVTLAPGMRGVVNLGQEGETALFGIPALDEICRHWKVDDITALWRSPTVPPEAERLNCDLQYVIQFPAEQNIFPVKTELEARPEVLDVCRNAWLPLDEVPDDPRYQGQWHFPPLGAPYAWGIAKGDSTVINLVIDDGLDWTHPDIEANLWVCPLEDINGNGRFDPLPYPDGDLDGVDQSGSGYADDVIGYDFVSGDADPRPNGSDTHGTHCWGIVNAVTNNSVGIAGATWNTRSVAVRAGGGGGVSLYAAISAIYWGTNHPQFDLWAISMSFGGNSPFQPMRDACQYAWDIGCVLYGSAGNDGSEVIRYPACYDGVENTAATSSGDMKASWSNYGTWVDISAPGDGILSTVNRQTGSEYQTMSGTSMSAPLAAGVAAWMKSLDPTLTNHACTALMHAAADSMPDPLYAQGKLGAGRVSMANVVLPRFHCNLTMTDWRWNDAGGNSNGRPDPGET</sequence>
<feature type="active site" description="Charge relay system" evidence="5">
    <location>
        <position position="247"/>
    </location>
</feature>
<feature type="active site" description="Charge relay system" evidence="5">
    <location>
        <position position="175"/>
    </location>
</feature>
<dbReference type="AlphaFoldDB" id="A0A7V0XFS5"/>
<accession>A0A7V0XFS5</accession>
<keyword evidence="2 5" id="KW-0645">Protease</keyword>
<dbReference type="PANTHER" id="PTHR43806">
    <property type="entry name" value="PEPTIDASE S8"/>
    <property type="match status" value="1"/>
</dbReference>
<dbReference type="InterPro" id="IPR050131">
    <property type="entry name" value="Peptidase_S8_subtilisin-like"/>
</dbReference>
<dbReference type="PANTHER" id="PTHR43806:SF11">
    <property type="entry name" value="CEREVISIN-RELATED"/>
    <property type="match status" value="1"/>
</dbReference>
<dbReference type="PROSITE" id="PS51892">
    <property type="entry name" value="SUBTILASE"/>
    <property type="match status" value="1"/>
</dbReference>
<organism evidence="7">
    <name type="scientific">candidate division WOR-3 bacterium</name>
    <dbReference type="NCBI Taxonomy" id="2052148"/>
    <lineage>
        <taxon>Bacteria</taxon>
        <taxon>Bacteria division WOR-3</taxon>
    </lineage>
</organism>
<evidence type="ECO:0000313" key="7">
    <source>
        <dbReference type="EMBL" id="HDR00115.1"/>
    </source>
</evidence>
<dbReference type="GO" id="GO:0006508">
    <property type="term" value="P:proteolysis"/>
    <property type="evidence" value="ECO:0007669"/>
    <property type="project" value="UniProtKB-KW"/>
</dbReference>
<evidence type="ECO:0000256" key="1">
    <source>
        <dbReference type="ARBA" id="ARBA00011073"/>
    </source>
</evidence>
<dbReference type="GO" id="GO:0004252">
    <property type="term" value="F:serine-type endopeptidase activity"/>
    <property type="evidence" value="ECO:0007669"/>
    <property type="project" value="UniProtKB-UniRule"/>
</dbReference>
<comment type="caution">
    <text evidence="7">The sequence shown here is derived from an EMBL/GenBank/DDBJ whole genome shotgun (WGS) entry which is preliminary data.</text>
</comment>
<keyword evidence="4 5" id="KW-0720">Serine protease</keyword>
<dbReference type="PRINTS" id="PR00723">
    <property type="entry name" value="SUBTILISIN"/>
</dbReference>
<evidence type="ECO:0000256" key="5">
    <source>
        <dbReference type="PROSITE-ProRule" id="PRU01240"/>
    </source>
</evidence>
<comment type="similarity">
    <text evidence="1 5">Belongs to the peptidase S8 family.</text>
</comment>
<dbReference type="Pfam" id="PF00082">
    <property type="entry name" value="Peptidase_S8"/>
    <property type="match status" value="1"/>
</dbReference>
<feature type="active site" description="Charge relay system" evidence="5">
    <location>
        <position position="406"/>
    </location>
</feature>